<organism evidence="1">
    <name type="scientific">Lepeophtheirus salmonis</name>
    <name type="common">Salmon louse</name>
    <name type="synonym">Caligus salmonis</name>
    <dbReference type="NCBI Taxonomy" id="72036"/>
    <lineage>
        <taxon>Eukaryota</taxon>
        <taxon>Metazoa</taxon>
        <taxon>Ecdysozoa</taxon>
        <taxon>Arthropoda</taxon>
        <taxon>Crustacea</taxon>
        <taxon>Multicrustacea</taxon>
        <taxon>Hexanauplia</taxon>
        <taxon>Copepoda</taxon>
        <taxon>Siphonostomatoida</taxon>
        <taxon>Caligidae</taxon>
        <taxon>Lepeophtheirus</taxon>
    </lineage>
</organism>
<name>A0A0K2TAY9_LEPSM</name>
<sequence length="13" mass="1767">MWCRMKYIFTFIQ</sequence>
<protein>
    <submittedName>
        <fullName evidence="1">Uncharacterized protein</fullName>
    </submittedName>
</protein>
<accession>A0A0K2TAY9</accession>
<reference evidence="1" key="1">
    <citation type="submission" date="2014-05" db="EMBL/GenBank/DDBJ databases">
        <authorList>
            <person name="Chronopoulou M."/>
        </authorList>
    </citation>
    <scope>NUCLEOTIDE SEQUENCE</scope>
    <source>
        <tissue evidence="1">Whole organism</tissue>
    </source>
</reference>
<evidence type="ECO:0000313" key="1">
    <source>
        <dbReference type="EMBL" id="CDW22980.1"/>
    </source>
</evidence>
<dbReference type="EMBL" id="HACA01005619">
    <property type="protein sequence ID" value="CDW22980.1"/>
    <property type="molecule type" value="Transcribed_RNA"/>
</dbReference>
<proteinExistence type="predicted"/>